<sequence length="185" mass="21114">MKLFTDINIFKQSPVYYIPAQNQEKPMQSTFVIGSKEFPDQGNKIGRVILDRLLVPKFNQNVIVKIDKAIEIISKDEKVQLAFTDIKEVEVGLMKKYNADFQGPQPTFNSTVIFTTNQMDYYFLVKTSELSIQIANGILGHVKIADPLNLKQFSSLKNNSRIDEAIDRAEFENVVQGTTYEQLTQ</sequence>
<dbReference type="Proteomes" id="UP000076244">
    <property type="component" value="Chromosome"/>
</dbReference>
<dbReference type="EMBL" id="CP012275">
    <property type="protein sequence ID" value="AMV63101.1"/>
    <property type="molecule type" value="Genomic_DNA"/>
</dbReference>
<dbReference type="AlphaFoldDB" id="A0A0R2HL26"/>
<evidence type="ECO:0000313" key="4">
    <source>
        <dbReference type="Proteomes" id="UP000076405"/>
    </source>
</evidence>
<dbReference type="Proteomes" id="UP000076405">
    <property type="component" value="Chromosome"/>
</dbReference>
<organism evidence="1 4">
    <name type="scientific">Pediococcus damnosus</name>
    <dbReference type="NCBI Taxonomy" id="51663"/>
    <lineage>
        <taxon>Bacteria</taxon>
        <taxon>Bacillati</taxon>
        <taxon>Bacillota</taxon>
        <taxon>Bacilli</taxon>
        <taxon>Lactobacillales</taxon>
        <taxon>Lactobacillaceae</taxon>
        <taxon>Pediococcus</taxon>
    </lineage>
</organism>
<dbReference type="KEGG" id="pdm:ADU72_1074"/>
<evidence type="ECO:0000313" key="3">
    <source>
        <dbReference type="Proteomes" id="UP000076244"/>
    </source>
</evidence>
<proteinExistence type="predicted"/>
<protein>
    <submittedName>
        <fullName evidence="1">Uncharacterized protein</fullName>
    </submittedName>
</protein>
<evidence type="ECO:0000313" key="2">
    <source>
        <dbReference type="EMBL" id="AMV67007.1"/>
    </source>
</evidence>
<accession>A0A0R2HL26</accession>
<name>A0A0R2HL26_9LACO</name>
<gene>
    <name evidence="1" type="ORF">ADU70_1621</name>
    <name evidence="2" type="ORF">ADU72_1074</name>
</gene>
<evidence type="ECO:0000313" key="1">
    <source>
        <dbReference type="EMBL" id="AMV63101.1"/>
    </source>
</evidence>
<reference evidence="3 4" key="1">
    <citation type="journal article" date="2016" name="PLoS ONE">
        <title>The Identification of Novel Diagnostic Marker Genes for the Detection of Beer Spoiling Pediococcus damnosus Strains Using the BlAst Diagnostic Gene findEr.</title>
        <authorList>
            <person name="Behr J."/>
            <person name="Geissler A.J."/>
            <person name="Schmid J."/>
            <person name="Zehe A."/>
            <person name="Vogel R.F."/>
        </authorList>
    </citation>
    <scope>NUCLEOTIDE SEQUENCE [LARGE SCALE GENOMIC DNA]</scope>
    <source>
        <strain evidence="1 4">TMW 2.1533</strain>
        <strain evidence="2 3">TMW 2.1535</strain>
    </source>
</reference>
<dbReference type="EMBL" id="CP012288">
    <property type="protein sequence ID" value="AMV67007.1"/>
    <property type="molecule type" value="Genomic_DNA"/>
</dbReference>
<keyword evidence="3" id="KW-1185">Reference proteome</keyword>
<dbReference type="RefSeq" id="WP_046871361.1">
    <property type="nucleotide sequence ID" value="NZ_BAAAXI010000186.1"/>
</dbReference>